<keyword evidence="1" id="KW-0472">Membrane</keyword>
<comment type="caution">
    <text evidence="2">The sequence shown here is derived from an EMBL/GenBank/DDBJ whole genome shotgun (WGS) entry which is preliminary data.</text>
</comment>
<organism evidence="2 3">
    <name type="scientific">Vespula maculifrons</name>
    <name type="common">Eastern yellow jacket</name>
    <name type="synonym">Wasp</name>
    <dbReference type="NCBI Taxonomy" id="7453"/>
    <lineage>
        <taxon>Eukaryota</taxon>
        <taxon>Metazoa</taxon>
        <taxon>Ecdysozoa</taxon>
        <taxon>Arthropoda</taxon>
        <taxon>Hexapoda</taxon>
        <taxon>Insecta</taxon>
        <taxon>Pterygota</taxon>
        <taxon>Neoptera</taxon>
        <taxon>Endopterygota</taxon>
        <taxon>Hymenoptera</taxon>
        <taxon>Apocrita</taxon>
        <taxon>Aculeata</taxon>
        <taxon>Vespoidea</taxon>
        <taxon>Vespidae</taxon>
        <taxon>Vespinae</taxon>
        <taxon>Vespula</taxon>
    </lineage>
</organism>
<evidence type="ECO:0000313" key="2">
    <source>
        <dbReference type="EMBL" id="KAL2723495.1"/>
    </source>
</evidence>
<evidence type="ECO:0000256" key="1">
    <source>
        <dbReference type="SAM" id="Phobius"/>
    </source>
</evidence>
<gene>
    <name evidence="2" type="ORF">V1477_019346</name>
</gene>
<evidence type="ECO:0000313" key="3">
    <source>
        <dbReference type="Proteomes" id="UP001607303"/>
    </source>
</evidence>
<name>A0ABD2ASL8_VESMC</name>
<keyword evidence="3" id="KW-1185">Reference proteome</keyword>
<accession>A0ABD2ASL8</accession>
<keyword evidence="1" id="KW-0812">Transmembrane</keyword>
<protein>
    <submittedName>
        <fullName evidence="2">Uncharacterized protein</fullName>
    </submittedName>
</protein>
<dbReference type="Proteomes" id="UP001607303">
    <property type="component" value="Unassembled WGS sequence"/>
</dbReference>
<keyword evidence="1" id="KW-1133">Transmembrane helix</keyword>
<sequence>MTHPKIILSSSSISIVALETRDISWSTTETPLTPEEEDAIVTLVVVVIGVIVTIVILFSMGIFIDCKHQKKETFKKRKPRLKMPQIARVRRTQPDDVKSFASDMCPNDITDSAFSTRDAIV</sequence>
<feature type="transmembrane region" description="Helical" evidence="1">
    <location>
        <begin position="39"/>
        <end position="64"/>
    </location>
</feature>
<reference evidence="2 3" key="1">
    <citation type="journal article" date="2024" name="Ann. Entomol. Soc. Am.">
        <title>Genomic analyses of the southern and eastern yellowjacket wasps (Hymenoptera: Vespidae) reveal evolutionary signatures of social life.</title>
        <authorList>
            <person name="Catto M.A."/>
            <person name="Caine P.B."/>
            <person name="Orr S.E."/>
            <person name="Hunt B.G."/>
            <person name="Goodisman M.A.D."/>
        </authorList>
    </citation>
    <scope>NUCLEOTIDE SEQUENCE [LARGE SCALE GENOMIC DNA]</scope>
    <source>
        <strain evidence="2">232</strain>
        <tissue evidence="2">Head and thorax</tissue>
    </source>
</reference>
<dbReference type="AlphaFoldDB" id="A0ABD2ASL8"/>
<dbReference type="EMBL" id="JAYRBN010000114">
    <property type="protein sequence ID" value="KAL2723495.1"/>
    <property type="molecule type" value="Genomic_DNA"/>
</dbReference>
<proteinExistence type="predicted"/>